<sequence>FIVLKHHLKTFDTKGVKTGYYSLLSVDQQNNHLLVGAKNVAILLDLEDIDSYVLWNVTTPSSSSTCDKEKDDLCNNYIMAMLPFEDRIYLCWTGQAPSAACSWRNRTNLSAAPGKDSLGNVFESDARDFVPRISPDQNDTAVITERGILFTGTINPNTGKSMIYSRSFNPTLNPTYSSISQGWFYSDVHFIKSFDIGLYVYFFFRERSYECASCGRQVFSRVARICKGDYGGYHSHQRTFVTFQKAKLSCSDGKDYPVNFNEIQDVWWDESTNEFRAIFTSHRNGPPASAVCVYSLSSIKKIFVESKFKSLSSSGEWTTVDNNYPEYFPNCKVNPLYINQASKLSVPDGMMATQKMTINAYTSLMHDPLMADPVQPTSSRAWFIKDGIRMTAIAVEKVGANTVVYSSTDRGTVLKISQPEGNGDPCLLTEMDAFPVGKKEIIRNMALDTKRHTLYLGSSTRLAKLSLEQCGSYLNIGSCISAGDPYCGWDNKTKSCVSVLSHGEPSELKQDLNSCPKAQEQRITSDVKIGVLQMRVTKTLSVSISMKATELQYFPRVVRLFIIMYKVFLTFESVEEILPSVTIQIKASEQHFPVYVVNKRYVAIVVNISVGWEGVESWEALGVQHGNWSVWGNWSECSAKAWAGVRNRSRTCTNPVPRRGGRPCLGDSVQYEPCSLGLEEVEKSLSTNLTKELNPKVNMAVRFHVNCRAKGYKLTAISAEVTNETIDCQKEPQTCGDGEWNPWGEWTPCTVEGFQIRRRNCKREPCVGESLQEQSCSPPPTKCEDDSWDEWSKCVCDHNLPDVETGLRYRVLKCCRLCPNQTSCCHTVEFGDCSCKTTSVVGRRTAPNVLEKSNFGLGHVIGAAVIGCVFTITLCVAAICFVNRRKKQFDVSKMGDNSLNETGNDSRYSTLPARENVELLKNSGTPGIKDKNRNSSKKTPSPLKIMFEKRKKRYPVNSYREEEV</sequence>
<dbReference type="SMART" id="SM00423">
    <property type="entry name" value="PSI"/>
    <property type="match status" value="1"/>
</dbReference>
<feature type="region of interest" description="Disordered" evidence="8">
    <location>
        <begin position="919"/>
        <end position="944"/>
    </location>
</feature>
<dbReference type="InterPro" id="IPR015943">
    <property type="entry name" value="WD40/YVTN_repeat-like_dom_sf"/>
</dbReference>
<dbReference type="Gene3D" id="2.20.100.10">
    <property type="entry name" value="Thrombospondin type-1 (TSP1) repeat"/>
    <property type="match status" value="2"/>
</dbReference>
<keyword evidence="6" id="KW-0325">Glycoprotein</keyword>
<evidence type="ECO:0000256" key="5">
    <source>
        <dbReference type="ARBA" id="ARBA00023157"/>
    </source>
</evidence>
<dbReference type="SUPFAM" id="SSF82895">
    <property type="entry name" value="TSP-1 type 1 repeat"/>
    <property type="match status" value="2"/>
</dbReference>
<comment type="subcellular location">
    <subcellularLocation>
        <location evidence="1">Membrane</location>
        <topology evidence="1">Single-pass membrane protein</topology>
    </subcellularLocation>
</comment>
<keyword evidence="4 9" id="KW-0472">Membrane</keyword>
<dbReference type="SMART" id="SM00630">
    <property type="entry name" value="Sema"/>
    <property type="match status" value="1"/>
</dbReference>
<evidence type="ECO:0000256" key="3">
    <source>
        <dbReference type="ARBA" id="ARBA00022902"/>
    </source>
</evidence>
<dbReference type="PRINTS" id="PR01705">
    <property type="entry name" value="TSP1REPEAT"/>
</dbReference>
<dbReference type="InterPro" id="IPR027231">
    <property type="entry name" value="Semaphorin"/>
</dbReference>
<dbReference type="PANTHER" id="PTHR11036">
    <property type="entry name" value="SEMAPHORIN"/>
    <property type="match status" value="1"/>
</dbReference>
<dbReference type="InterPro" id="IPR000884">
    <property type="entry name" value="TSP1_rpt"/>
</dbReference>
<name>A0ABN8QE48_9CNID</name>
<dbReference type="Pfam" id="PF00090">
    <property type="entry name" value="TSP_1"/>
    <property type="match status" value="2"/>
</dbReference>
<keyword evidence="9" id="KW-0812">Transmembrane</keyword>
<evidence type="ECO:0000313" key="11">
    <source>
        <dbReference type="EMBL" id="CAH3162272.1"/>
    </source>
</evidence>
<evidence type="ECO:0000256" key="9">
    <source>
        <dbReference type="SAM" id="Phobius"/>
    </source>
</evidence>
<dbReference type="InterPro" id="IPR001627">
    <property type="entry name" value="Semap_dom"/>
</dbReference>
<dbReference type="Gene3D" id="3.30.1680.10">
    <property type="entry name" value="ligand-binding face of the semaphorins, domain 2"/>
    <property type="match status" value="1"/>
</dbReference>
<reference evidence="11 12" key="1">
    <citation type="submission" date="2022-05" db="EMBL/GenBank/DDBJ databases">
        <authorList>
            <consortium name="Genoscope - CEA"/>
            <person name="William W."/>
        </authorList>
    </citation>
    <scope>NUCLEOTIDE SEQUENCE [LARGE SCALE GENOMIC DNA]</scope>
</reference>
<keyword evidence="5" id="KW-1015">Disulfide bond</keyword>
<keyword evidence="9" id="KW-1133">Transmembrane helix</keyword>
<dbReference type="SUPFAM" id="SSF103575">
    <property type="entry name" value="Plexin repeat"/>
    <property type="match status" value="1"/>
</dbReference>
<dbReference type="PANTHER" id="PTHR11036:SF127">
    <property type="entry name" value="SEMAPHORIN-1A"/>
    <property type="match status" value="1"/>
</dbReference>
<evidence type="ECO:0000313" key="12">
    <source>
        <dbReference type="Proteomes" id="UP001159427"/>
    </source>
</evidence>
<comment type="caution">
    <text evidence="11">The sequence shown here is derived from an EMBL/GenBank/DDBJ whole genome shotgun (WGS) entry which is preliminary data.</text>
</comment>
<accession>A0ABN8QE48</accession>
<evidence type="ECO:0000256" key="1">
    <source>
        <dbReference type="ARBA" id="ARBA00004167"/>
    </source>
</evidence>
<evidence type="ECO:0000256" key="8">
    <source>
        <dbReference type="SAM" id="MobiDB-lite"/>
    </source>
</evidence>
<dbReference type="PROSITE" id="PS50092">
    <property type="entry name" value="TSP1"/>
    <property type="match status" value="2"/>
</dbReference>
<evidence type="ECO:0000256" key="6">
    <source>
        <dbReference type="ARBA" id="ARBA00023180"/>
    </source>
</evidence>
<feature type="non-terminal residue" evidence="11">
    <location>
        <position position="1"/>
    </location>
</feature>
<dbReference type="InterPro" id="IPR016201">
    <property type="entry name" value="PSI"/>
</dbReference>
<keyword evidence="3" id="KW-0524">Neurogenesis</keyword>
<keyword evidence="12" id="KW-1185">Reference proteome</keyword>
<dbReference type="InterPro" id="IPR002165">
    <property type="entry name" value="Plexin_repeat"/>
</dbReference>
<dbReference type="Pfam" id="PF01403">
    <property type="entry name" value="Sema"/>
    <property type="match status" value="1"/>
</dbReference>
<dbReference type="Gene3D" id="2.130.10.10">
    <property type="entry name" value="YVTN repeat-like/Quinoprotein amine dehydrogenase"/>
    <property type="match status" value="1"/>
</dbReference>
<evidence type="ECO:0000256" key="4">
    <source>
        <dbReference type="ARBA" id="ARBA00023136"/>
    </source>
</evidence>
<feature type="transmembrane region" description="Helical" evidence="9">
    <location>
        <begin position="857"/>
        <end position="882"/>
    </location>
</feature>
<protein>
    <recommendedName>
        <fullName evidence="10">Sema domain-containing protein</fullName>
    </recommendedName>
</protein>
<evidence type="ECO:0000259" key="10">
    <source>
        <dbReference type="PROSITE" id="PS51004"/>
    </source>
</evidence>
<dbReference type="InterPro" id="IPR036383">
    <property type="entry name" value="TSP1_rpt_sf"/>
</dbReference>
<dbReference type="EMBL" id="CALNXI010001258">
    <property type="protein sequence ID" value="CAH3162272.1"/>
    <property type="molecule type" value="Genomic_DNA"/>
</dbReference>
<comment type="caution">
    <text evidence="7">Lacks conserved residue(s) required for the propagation of feature annotation.</text>
</comment>
<gene>
    <name evidence="11" type="ORF">PEVE_00004184</name>
</gene>
<evidence type="ECO:0000256" key="2">
    <source>
        <dbReference type="ARBA" id="ARBA00022782"/>
    </source>
</evidence>
<evidence type="ECO:0000256" key="7">
    <source>
        <dbReference type="PROSITE-ProRule" id="PRU00352"/>
    </source>
</evidence>
<feature type="domain" description="Sema" evidence="10">
    <location>
        <begin position="1"/>
        <end position="467"/>
    </location>
</feature>
<proteinExistence type="predicted"/>
<dbReference type="SUPFAM" id="SSF101912">
    <property type="entry name" value="Sema domain"/>
    <property type="match status" value="1"/>
</dbReference>
<organism evidence="11 12">
    <name type="scientific">Porites evermanni</name>
    <dbReference type="NCBI Taxonomy" id="104178"/>
    <lineage>
        <taxon>Eukaryota</taxon>
        <taxon>Metazoa</taxon>
        <taxon>Cnidaria</taxon>
        <taxon>Anthozoa</taxon>
        <taxon>Hexacorallia</taxon>
        <taxon>Scleractinia</taxon>
        <taxon>Fungiina</taxon>
        <taxon>Poritidae</taxon>
        <taxon>Porites</taxon>
    </lineage>
</organism>
<dbReference type="PROSITE" id="PS51004">
    <property type="entry name" value="SEMA"/>
    <property type="match status" value="1"/>
</dbReference>
<keyword evidence="2" id="KW-0221">Differentiation</keyword>
<dbReference type="Proteomes" id="UP001159427">
    <property type="component" value="Unassembled WGS sequence"/>
</dbReference>
<dbReference type="Pfam" id="PF01437">
    <property type="entry name" value="PSI"/>
    <property type="match status" value="1"/>
</dbReference>
<dbReference type="InterPro" id="IPR036352">
    <property type="entry name" value="Semap_dom_sf"/>
</dbReference>
<dbReference type="SMART" id="SM00209">
    <property type="entry name" value="TSP1"/>
    <property type="match status" value="2"/>
</dbReference>